<evidence type="ECO:0000259" key="1">
    <source>
        <dbReference type="Pfam" id="PF00534"/>
    </source>
</evidence>
<comment type="caution">
    <text evidence="2">The sequence shown here is derived from an EMBL/GenBank/DDBJ whole genome shotgun (WGS) entry which is preliminary data.</text>
</comment>
<gene>
    <name evidence="3" type="ORF">BI344_14025</name>
    <name evidence="2" type="ORF">BI347_10060</name>
</gene>
<feature type="domain" description="Glycosyl transferase family 1" evidence="1">
    <location>
        <begin position="95"/>
        <end position="185"/>
    </location>
</feature>
<dbReference type="GO" id="GO:0016757">
    <property type="term" value="F:glycosyltransferase activity"/>
    <property type="evidence" value="ECO:0007669"/>
    <property type="project" value="InterPro"/>
</dbReference>
<dbReference type="Proteomes" id="UP000180280">
    <property type="component" value="Unassembled WGS sequence"/>
</dbReference>
<accession>A0A1S1X2U2</accession>
<dbReference type="SUPFAM" id="SSF53756">
    <property type="entry name" value="UDP-Glycosyltransferase/glycogen phosphorylase"/>
    <property type="match status" value="1"/>
</dbReference>
<dbReference type="Proteomes" id="UP000180088">
    <property type="component" value="Unassembled WGS sequence"/>
</dbReference>
<dbReference type="AlphaFoldDB" id="A0A1S1X2U2"/>
<keyword evidence="5" id="KW-1185">Reference proteome</keyword>
<dbReference type="EMBL" id="MKCS01000001">
    <property type="protein sequence ID" value="OHX13817.1"/>
    <property type="molecule type" value="Genomic_DNA"/>
</dbReference>
<sequence length="219" mass="24113">MAKELGLQAEVMPVMPNTGGLNLDLVNSLRSIHPVAQRKILMVKGYQHFAGRALTALDALERCVVELKGYQVVVFSASPEIFGRVEELRDFVGIDIKVLPHASHDVVLRMFSRARAYLGVSVSDAISTSMLEAMAMGAFPIQTNTSCCSEWITCGKSGFEIPVDDPEAIAIRLKRVLADDELVESAAAINWVTVQERLDQKVLKEKAAGFYRTIFSKEV</sequence>
<evidence type="ECO:0000313" key="4">
    <source>
        <dbReference type="Proteomes" id="UP000180088"/>
    </source>
</evidence>
<name>A0A1S1X2U2_9NEIS</name>
<dbReference type="InterPro" id="IPR001296">
    <property type="entry name" value="Glyco_trans_1"/>
</dbReference>
<evidence type="ECO:0000313" key="2">
    <source>
        <dbReference type="EMBL" id="OHX13817.1"/>
    </source>
</evidence>
<dbReference type="Pfam" id="PF00534">
    <property type="entry name" value="Glycos_transf_1"/>
    <property type="match status" value="1"/>
</dbReference>
<proteinExistence type="predicted"/>
<protein>
    <recommendedName>
        <fullName evidence="1">Glycosyl transferase family 1 domain-containing protein</fullName>
    </recommendedName>
</protein>
<organism evidence="2 4">
    <name type="scientific">Chromobacterium sphagni</name>
    <dbReference type="NCBI Taxonomy" id="1903179"/>
    <lineage>
        <taxon>Bacteria</taxon>
        <taxon>Pseudomonadati</taxon>
        <taxon>Pseudomonadota</taxon>
        <taxon>Betaproteobacteria</taxon>
        <taxon>Neisseriales</taxon>
        <taxon>Chromobacteriaceae</taxon>
        <taxon>Chromobacterium</taxon>
    </lineage>
</organism>
<evidence type="ECO:0000313" key="5">
    <source>
        <dbReference type="Proteomes" id="UP000180280"/>
    </source>
</evidence>
<dbReference type="Gene3D" id="3.40.50.2000">
    <property type="entry name" value="Glycogen Phosphorylase B"/>
    <property type="match status" value="1"/>
</dbReference>
<dbReference type="STRING" id="1903179.BI347_10060"/>
<dbReference type="EMBL" id="MKCT01000009">
    <property type="protein sequence ID" value="OHX20839.1"/>
    <property type="molecule type" value="Genomic_DNA"/>
</dbReference>
<reference evidence="4 5" key="1">
    <citation type="submission" date="2016-09" db="EMBL/GenBank/DDBJ databases">
        <title>Chromobacterium muskegensis sp. nov., an insecticidal bacterium isolated from Sphagnum bogs.</title>
        <authorList>
            <person name="Sparks M.E."/>
            <person name="Blackburn M.B."/>
            <person name="Gundersen-Rindal D.E."/>
            <person name="Mitchell A."/>
            <person name="Farrar R."/>
            <person name="Kuhar D."/>
        </authorList>
    </citation>
    <scope>NUCLEOTIDE SEQUENCE [LARGE SCALE GENOMIC DNA]</scope>
    <source>
        <strain evidence="3 5">14B-1</strain>
        <strain evidence="2 4">37-2</strain>
    </source>
</reference>
<evidence type="ECO:0000313" key="3">
    <source>
        <dbReference type="EMBL" id="OHX20839.1"/>
    </source>
</evidence>